<evidence type="ECO:0000313" key="2">
    <source>
        <dbReference type="Proteomes" id="UP000614460"/>
    </source>
</evidence>
<organism evidence="1 2">
    <name type="scientific">Sphingobacterium cellulitidis</name>
    <dbReference type="NCBI Taxonomy" id="1768011"/>
    <lineage>
        <taxon>Bacteria</taxon>
        <taxon>Pseudomonadati</taxon>
        <taxon>Bacteroidota</taxon>
        <taxon>Sphingobacteriia</taxon>
        <taxon>Sphingobacteriales</taxon>
        <taxon>Sphingobacteriaceae</taxon>
        <taxon>Sphingobacterium</taxon>
    </lineage>
</organism>
<keyword evidence="2" id="KW-1185">Reference proteome</keyword>
<protein>
    <submittedName>
        <fullName evidence="1">Uncharacterized protein</fullName>
    </submittedName>
</protein>
<dbReference type="AlphaFoldDB" id="A0A8H9FZ76"/>
<dbReference type="Proteomes" id="UP000614460">
    <property type="component" value="Unassembled WGS sequence"/>
</dbReference>
<proteinExistence type="predicted"/>
<sequence length="338" mass="39467">MEINKASIKQIKNDLLRGINLSAMAYLKTSTSTLVLKEFKEQKLLLYATQDEQLKNEYINSVRRLCKSDTQEELAYIDFVEVYIAETTRLYDDLLKTVDKNLLINLKTFLFNIISAVDEHVNHILQTFHQDFERDDITANTPNELTEKHEWAFNGLRGKLNDVMFAVTRLINSYPFLCENIDLINASNEDGIARALTICSNLNSFDYALDKISYDEWYVFKKDEMEDEFFFIIKDLNLEKARDLGLKRELSSLMLSIEKNKRWLQEFFANPIIEIFEWIWDYYQNKNAIILNENDIYESAKNSIISSLKILGADDELLVSTENNKSEILPLLLCSCYS</sequence>
<comment type="caution">
    <text evidence="1">The sequence shown here is derived from an EMBL/GenBank/DDBJ whole genome shotgun (WGS) entry which is preliminary data.</text>
</comment>
<dbReference type="EMBL" id="BMKM01000003">
    <property type="protein sequence ID" value="GGE18245.1"/>
    <property type="molecule type" value="Genomic_DNA"/>
</dbReference>
<accession>A0A8H9FZ76</accession>
<gene>
    <name evidence="1" type="ORF">GCM10011516_14850</name>
</gene>
<name>A0A8H9FZ76_9SPHI</name>
<evidence type="ECO:0000313" key="1">
    <source>
        <dbReference type="EMBL" id="GGE18245.1"/>
    </source>
</evidence>
<reference evidence="1" key="1">
    <citation type="journal article" date="2014" name="Int. J. Syst. Evol. Microbiol.">
        <title>Complete genome sequence of Corynebacterium casei LMG S-19264T (=DSM 44701T), isolated from a smear-ripened cheese.</title>
        <authorList>
            <consortium name="US DOE Joint Genome Institute (JGI-PGF)"/>
            <person name="Walter F."/>
            <person name="Albersmeier A."/>
            <person name="Kalinowski J."/>
            <person name="Ruckert C."/>
        </authorList>
    </citation>
    <scope>NUCLEOTIDE SEQUENCE</scope>
    <source>
        <strain evidence="1">CGMCC 1.15966</strain>
    </source>
</reference>
<reference evidence="1" key="2">
    <citation type="submission" date="2020-09" db="EMBL/GenBank/DDBJ databases">
        <authorList>
            <person name="Sun Q."/>
            <person name="Zhou Y."/>
        </authorList>
    </citation>
    <scope>NUCLEOTIDE SEQUENCE</scope>
    <source>
        <strain evidence="1">CGMCC 1.15966</strain>
    </source>
</reference>